<evidence type="ECO:0000256" key="1">
    <source>
        <dbReference type="ARBA" id="ARBA00004651"/>
    </source>
</evidence>
<dbReference type="Proteomes" id="UP000005233">
    <property type="component" value="Chromosome"/>
</dbReference>
<feature type="transmembrane region" description="Helical" evidence="6">
    <location>
        <begin position="143"/>
        <end position="164"/>
    </location>
</feature>
<feature type="transmembrane region" description="Helical" evidence="6">
    <location>
        <begin position="45"/>
        <end position="66"/>
    </location>
</feature>
<feature type="transmembrane region" description="Helical" evidence="6">
    <location>
        <begin position="111"/>
        <end position="136"/>
    </location>
</feature>
<gene>
    <name evidence="7" type="ordered locus">Mtc_1249</name>
</gene>
<dbReference type="GO" id="GO:0005886">
    <property type="term" value="C:plasma membrane"/>
    <property type="evidence" value="ECO:0007669"/>
    <property type="project" value="UniProtKB-SubCell"/>
</dbReference>
<evidence type="ECO:0000313" key="8">
    <source>
        <dbReference type="Proteomes" id="UP000005233"/>
    </source>
</evidence>
<keyword evidence="8" id="KW-1185">Reference proteome</keyword>
<evidence type="ECO:0000256" key="2">
    <source>
        <dbReference type="ARBA" id="ARBA00022475"/>
    </source>
</evidence>
<evidence type="ECO:0000256" key="5">
    <source>
        <dbReference type="ARBA" id="ARBA00023136"/>
    </source>
</evidence>
<comment type="subcellular location">
    <subcellularLocation>
        <location evidence="1">Cell membrane</location>
        <topology evidence="1">Multi-pass membrane protein</topology>
    </subcellularLocation>
</comment>
<proteinExistence type="predicted"/>
<keyword evidence="3 6" id="KW-0812">Transmembrane</keyword>
<dbReference type="STRING" id="1041930.Mtc_1249"/>
<dbReference type="Pfam" id="PF01810">
    <property type="entry name" value="LysE"/>
    <property type="match status" value="1"/>
</dbReference>
<dbReference type="HOGENOM" id="CLU_087840_1_2_2"/>
<feature type="transmembrane region" description="Helical" evidence="6">
    <location>
        <begin position="170"/>
        <end position="192"/>
    </location>
</feature>
<name>H8I9F8_METCZ</name>
<dbReference type="InterPro" id="IPR001123">
    <property type="entry name" value="LeuE-type"/>
</dbReference>
<reference evidence="7 8" key="1">
    <citation type="journal article" date="2012" name="J. Bacteriol.">
        <title>Complete genome sequence of a thermophilic methanogen, Methanocella conradii HZ254, isolated from Chinese rice field soil.</title>
        <authorList>
            <person name="Lu Z."/>
            <person name="Lu Y."/>
        </authorList>
    </citation>
    <scope>NUCLEOTIDE SEQUENCE [LARGE SCALE GENOMIC DNA]</scope>
    <source>
        <strain evidence="8">DSM 24694 / JCM 17849 / CGMCC 1.5162 / HZ254</strain>
    </source>
</reference>
<dbReference type="EMBL" id="CP003243">
    <property type="protein sequence ID" value="AFD00003.1"/>
    <property type="molecule type" value="Genomic_DNA"/>
</dbReference>
<dbReference type="AlphaFoldDB" id="H8I9F8"/>
<dbReference type="GeneID" id="11971375"/>
<evidence type="ECO:0000256" key="3">
    <source>
        <dbReference type="ARBA" id="ARBA00022692"/>
    </source>
</evidence>
<dbReference type="KEGG" id="mez:Mtc_1249"/>
<sequence length="199" mass="21307">MFDLYSLLAGIFIGLSLAVPPGPVNAIIAAESVKRSYLAGIKVGLGAMTADATFLFITLIGIAVLFTGETVKMMASVAGSLILAYMAVKILKGHKKPLKESGKEDIKNHYMTGVIVGITNPASILWWVTAGAALIANFNAPGIAGFFIGIFIWVSSFSITLHFAQKKVEWLYPVIMLASGLVLLFFSVMLLYNAIMMAL</sequence>
<dbReference type="eggNOG" id="arCOG01947">
    <property type="taxonomic scope" value="Archaea"/>
</dbReference>
<evidence type="ECO:0000256" key="6">
    <source>
        <dbReference type="SAM" id="Phobius"/>
    </source>
</evidence>
<dbReference type="RefSeq" id="WP_014405840.1">
    <property type="nucleotide sequence ID" value="NC_017034.1"/>
</dbReference>
<keyword evidence="5 6" id="KW-0472">Membrane</keyword>
<keyword evidence="4 6" id="KW-1133">Transmembrane helix</keyword>
<dbReference type="GO" id="GO:0006865">
    <property type="term" value="P:amino acid transport"/>
    <property type="evidence" value="ECO:0007669"/>
    <property type="project" value="InterPro"/>
</dbReference>
<protein>
    <submittedName>
        <fullName evidence="7">Threonine efflux protein</fullName>
    </submittedName>
</protein>
<organism evidence="7 8">
    <name type="scientific">Methanocella conradii (strain DSM 24694 / JCM 17849 / CGMCC 1.5162 / HZ254)</name>
    <dbReference type="NCBI Taxonomy" id="1041930"/>
    <lineage>
        <taxon>Archaea</taxon>
        <taxon>Methanobacteriati</taxon>
        <taxon>Methanobacteriota</taxon>
        <taxon>Stenosarchaea group</taxon>
        <taxon>Methanomicrobia</taxon>
        <taxon>Methanocellales</taxon>
        <taxon>Methanocellaceae</taxon>
        <taxon>Methanocella</taxon>
    </lineage>
</organism>
<evidence type="ECO:0000256" key="4">
    <source>
        <dbReference type="ARBA" id="ARBA00022989"/>
    </source>
</evidence>
<dbReference type="PANTHER" id="PTHR38825">
    <property type="entry name" value="LYSINE EXPORTER PROTEIN (LYSE/YGGA)"/>
    <property type="match status" value="1"/>
</dbReference>
<accession>H8I9F8</accession>
<dbReference type="OrthoDB" id="121309at2157"/>
<dbReference type="PANTHER" id="PTHR38825:SF2">
    <property type="entry name" value="LYSINE TRANSPORTER LYSE"/>
    <property type="match status" value="1"/>
</dbReference>
<evidence type="ECO:0000313" key="7">
    <source>
        <dbReference type="EMBL" id="AFD00003.1"/>
    </source>
</evidence>
<keyword evidence="2" id="KW-1003">Cell membrane</keyword>